<keyword evidence="2" id="KW-1185">Reference proteome</keyword>
<accession>A0ACC2KNX1</accession>
<name>A0ACC2KNX1_PERAE</name>
<proteinExistence type="predicted"/>
<reference evidence="1 2" key="1">
    <citation type="journal article" date="2022" name="Hortic Res">
        <title>A haplotype resolved chromosomal level avocado genome allows analysis of novel avocado genes.</title>
        <authorList>
            <person name="Nath O."/>
            <person name="Fletcher S.J."/>
            <person name="Hayward A."/>
            <person name="Shaw L.M."/>
            <person name="Masouleh A.K."/>
            <person name="Furtado A."/>
            <person name="Henry R.J."/>
            <person name="Mitter N."/>
        </authorList>
    </citation>
    <scope>NUCLEOTIDE SEQUENCE [LARGE SCALE GENOMIC DNA]</scope>
    <source>
        <strain evidence="2">cv. Hass</strain>
    </source>
</reference>
<dbReference type="Proteomes" id="UP001234297">
    <property type="component" value="Chromosome 10"/>
</dbReference>
<protein>
    <submittedName>
        <fullName evidence="1">Uncharacterized protein</fullName>
    </submittedName>
</protein>
<sequence length="1113" mass="125418">MVSKASAQKFKKSYFSLLFPSFFLLLIFTYCLHQQQGLIHPQKHPIKRSEPLDFLSREFKGKPINISLVNMDGNEEEEEEGDHSIKWHELGRATTVRFDRVSRAVRWKDLFPEWIDEHEQNQIPKCPTIPMPGFDDYGEVDVVVARAPCGGGEEKRGIRDVFRLQVHLVVANLVVRNGWRDDRTVVVVFVGSCGPMWEIFRCEDLVERLGDVWIYKPDLRRLKQKLLMPVGSCQLALPIIKHGQGKIEHDVSKLQVQNPWNHPREAYVTVLHSSEAYVCGAIALAQSIIRTNSTKDRVLLADKSISKRSLQALKIAGWKIKFIERIRSPNAERHAYNEWNYSKLRIWQLKEYDKVMFIDSDLLVLQNLDRFFALPQLSAVGNDGVLFNSGLMVIEPSECTFKMLMEKSKHMVSYNGGDQGYLNEMFTWWHRLPATSNWLKVFPRAKIRELHELPNVYAIHYLGYKPWMCYRDYDCNWDAMDHQIFANDVAHWRWWAVYDTISKRLHPFCALSARMELRMKKARARAGNASFSDGHWRIKCPFRHSDNVVHSIVSISHRSGFSSDFGFCLEMETATQTTQSRAFSLKLWPPSEDTRLKLVKRMIENLSSPSLFSRKYGLLGREEAEENAKQIEDAAFAAANEHYEKEPDGDGSSAVQLYAKESSKLMLEVLKRGPRPKEDGEVPVLSEAPVTHTNIFDISGGKRAFIEAEEAEELLRPLAETGNSYTKICFSNRSFGVDAAHVAEPILVSLKGQLTDVDLSDFIAGRPEAEALEVMMIFSLALEGCVLKSLNLSNNALGEKGVRAFAALLKSQNSLEELYLMNNGISEEAARAVCELISSTNKLRVLHFHNNMTGDEGALAIAEVVKRSPMLEDFRCSSTRVASEGGVALAEALATCTKLKNLDLRDNMFGADAGIALSKALSEHACLAEVYLSYLNLEDKGTIALANALKESAPSLKILELAGNDVTAEAAPALAECISAVQFLTKLNLSENELRDEGVVLISEALKDGHEQLKEVDLSTNFIRRVGARLLAQAVVRKPEFAMLNINGNCISDEGIDEVKEILKTGRKSDVLGLLDENDPEGEDEDEKSDADQEDDENKDELESKLQQLTVEE</sequence>
<comment type="caution">
    <text evidence="1">The sequence shown here is derived from an EMBL/GenBank/DDBJ whole genome shotgun (WGS) entry which is preliminary data.</text>
</comment>
<gene>
    <name evidence="1" type="ORF">MRB53_031214</name>
</gene>
<evidence type="ECO:0000313" key="1">
    <source>
        <dbReference type="EMBL" id="KAJ8622685.1"/>
    </source>
</evidence>
<dbReference type="EMBL" id="CM056818">
    <property type="protein sequence ID" value="KAJ8622685.1"/>
    <property type="molecule type" value="Genomic_DNA"/>
</dbReference>
<evidence type="ECO:0000313" key="2">
    <source>
        <dbReference type="Proteomes" id="UP001234297"/>
    </source>
</evidence>
<organism evidence="1 2">
    <name type="scientific">Persea americana</name>
    <name type="common">Avocado</name>
    <dbReference type="NCBI Taxonomy" id="3435"/>
    <lineage>
        <taxon>Eukaryota</taxon>
        <taxon>Viridiplantae</taxon>
        <taxon>Streptophyta</taxon>
        <taxon>Embryophyta</taxon>
        <taxon>Tracheophyta</taxon>
        <taxon>Spermatophyta</taxon>
        <taxon>Magnoliopsida</taxon>
        <taxon>Magnoliidae</taxon>
        <taxon>Laurales</taxon>
        <taxon>Lauraceae</taxon>
        <taxon>Persea</taxon>
    </lineage>
</organism>